<dbReference type="Proteomes" id="UP000078286">
    <property type="component" value="Unassembled WGS sequence"/>
</dbReference>
<evidence type="ECO:0000313" key="4">
    <source>
        <dbReference type="Proteomes" id="UP000078286"/>
    </source>
</evidence>
<evidence type="ECO:0000313" key="3">
    <source>
        <dbReference type="EMBL" id="OAT16702.1"/>
    </source>
</evidence>
<dbReference type="InterPro" id="IPR019301">
    <property type="entry name" value="Flagellar_prot_FlgJ_N"/>
</dbReference>
<keyword evidence="1" id="KW-1005">Bacterial flagellum biogenesis</keyword>
<accession>A0A1B7HM27</accession>
<feature type="domain" description="Flagellar protein FlgJ N-terminal" evidence="2">
    <location>
        <begin position="43"/>
        <end position="93"/>
    </location>
</feature>
<proteinExistence type="predicted"/>
<sequence length="132" mass="14581">MIDSLTTRTHTIPGDFTGTQKAQNLEQAAEQFEALFLRSMLSQMRKASDVLSEGDNPFSSKQQTMMRDFYDDKLASLLASQRSSGIASLIIKQLGPQTEGMDRALKLTGQQVALPVKEKELTPPMTRSEQGS</sequence>
<protein>
    <submittedName>
        <fullName evidence="3">FlgJ family peptidoglycan hydrolase</fullName>
        <ecNumber evidence="3">3.2.1.-</ecNumber>
    </submittedName>
</protein>
<keyword evidence="4" id="KW-1185">Reference proteome</keyword>
<dbReference type="AlphaFoldDB" id="A0A1B7HM27"/>
<gene>
    <name evidence="3" type="ORF">M979_2521</name>
</gene>
<keyword evidence="3" id="KW-0326">Glycosidase</keyword>
<name>A0A1B7HM27_9ENTR</name>
<dbReference type="GO" id="GO:0044781">
    <property type="term" value="P:bacterial-type flagellum organization"/>
    <property type="evidence" value="ECO:0007669"/>
    <property type="project" value="UniProtKB-KW"/>
</dbReference>
<dbReference type="Pfam" id="PF10135">
    <property type="entry name" value="Rod-binding"/>
    <property type="match status" value="1"/>
</dbReference>
<evidence type="ECO:0000259" key="2">
    <source>
        <dbReference type="Pfam" id="PF10135"/>
    </source>
</evidence>
<dbReference type="EC" id="3.2.1.-" evidence="3"/>
<evidence type="ECO:0000256" key="1">
    <source>
        <dbReference type="ARBA" id="ARBA00022795"/>
    </source>
</evidence>
<organism evidence="3 4">
    <name type="scientific">Buttiauxella noackiae ATCC 51607</name>
    <dbReference type="NCBI Taxonomy" id="1354255"/>
    <lineage>
        <taxon>Bacteria</taxon>
        <taxon>Pseudomonadati</taxon>
        <taxon>Pseudomonadota</taxon>
        <taxon>Gammaproteobacteria</taxon>
        <taxon>Enterobacterales</taxon>
        <taxon>Enterobacteriaceae</taxon>
        <taxon>Buttiauxella</taxon>
    </lineage>
</organism>
<keyword evidence="3" id="KW-0378">Hydrolase</keyword>
<dbReference type="GO" id="GO:0016798">
    <property type="term" value="F:hydrolase activity, acting on glycosyl bonds"/>
    <property type="evidence" value="ECO:0007669"/>
    <property type="project" value="UniProtKB-KW"/>
</dbReference>
<dbReference type="EMBL" id="LXEO01000037">
    <property type="protein sequence ID" value="OAT16702.1"/>
    <property type="molecule type" value="Genomic_DNA"/>
</dbReference>
<comment type="caution">
    <text evidence="3">The sequence shown here is derived from an EMBL/GenBank/DDBJ whole genome shotgun (WGS) entry which is preliminary data.</text>
</comment>
<reference evidence="3 4" key="1">
    <citation type="submission" date="2016-04" db="EMBL/GenBank/DDBJ databases">
        <title>ATOL: Assembling a taxonomically balanced genome-scale reconstruction of the evolutionary history of the Enterobacteriaceae.</title>
        <authorList>
            <person name="Plunkett G.III."/>
            <person name="Neeno-Eckwall E.C."/>
            <person name="Glasner J.D."/>
            <person name="Perna N.T."/>
        </authorList>
    </citation>
    <scope>NUCLEOTIDE SEQUENCE [LARGE SCALE GENOMIC DNA]</scope>
    <source>
        <strain evidence="3 4">ATCC 51607</strain>
    </source>
</reference>
<dbReference type="PATRIC" id="fig|1354255.3.peg.2597"/>